<evidence type="ECO:0000313" key="4">
    <source>
        <dbReference type="Ensembl" id="ENSPTIP00000015722.1"/>
    </source>
</evidence>
<evidence type="ECO:0000256" key="3">
    <source>
        <dbReference type="ARBA" id="ARBA00023274"/>
    </source>
</evidence>
<dbReference type="Gene3D" id="3.30.1230.20">
    <property type="match status" value="1"/>
</dbReference>
<dbReference type="AlphaFoldDB" id="A0A8C9K2H7"/>
<protein>
    <recommendedName>
        <fullName evidence="6">40S ribosomal protein S21</fullName>
    </recommendedName>
</protein>
<dbReference type="Pfam" id="PF01249">
    <property type="entry name" value="Ribosomal_S21e"/>
    <property type="match status" value="1"/>
</dbReference>
<evidence type="ECO:0000256" key="1">
    <source>
        <dbReference type="ARBA" id="ARBA00010228"/>
    </source>
</evidence>
<keyword evidence="3" id="KW-0687">Ribonucleoprotein</keyword>
<sequence>MYNNAGKFMDLYVQQKCSASNHIISAKDHRSIQMNTAKIDKVTGNHPGIPSMVSLKPLLSVGPFAGWHHFKEFLTGEDEGRGICVINK</sequence>
<dbReference type="GO" id="GO:0006412">
    <property type="term" value="P:translation"/>
    <property type="evidence" value="ECO:0007669"/>
    <property type="project" value="InterPro"/>
</dbReference>
<comment type="similarity">
    <text evidence="1">Belongs to the eukaryotic ribosomal protein eS21 family.</text>
</comment>
<dbReference type="Ensembl" id="ENSPTIT00000019874.1">
    <property type="protein sequence ID" value="ENSPTIP00000015722.1"/>
    <property type="gene ID" value="ENSPTIG00000014736.1"/>
</dbReference>
<reference evidence="4" key="2">
    <citation type="submission" date="2025-09" db="UniProtKB">
        <authorList>
            <consortium name="Ensembl"/>
        </authorList>
    </citation>
    <scope>IDENTIFICATION</scope>
</reference>
<evidence type="ECO:0000313" key="5">
    <source>
        <dbReference type="Proteomes" id="UP000675900"/>
    </source>
</evidence>
<keyword evidence="2" id="KW-0689">Ribosomal protein</keyword>
<dbReference type="PANTHER" id="PTHR10442">
    <property type="entry name" value="40S RIBOSOMAL PROTEIN S21"/>
    <property type="match status" value="1"/>
</dbReference>
<proteinExistence type="inferred from homology"/>
<evidence type="ECO:0000256" key="2">
    <source>
        <dbReference type="ARBA" id="ARBA00022980"/>
    </source>
</evidence>
<dbReference type="GO" id="GO:0005840">
    <property type="term" value="C:ribosome"/>
    <property type="evidence" value="ECO:0007669"/>
    <property type="project" value="UniProtKB-KW"/>
</dbReference>
<evidence type="ECO:0008006" key="6">
    <source>
        <dbReference type="Google" id="ProtNLM"/>
    </source>
</evidence>
<keyword evidence="5" id="KW-1185">Reference proteome</keyword>
<name>A0A8C9K2H7_PANTA</name>
<dbReference type="GO" id="GO:1990904">
    <property type="term" value="C:ribonucleoprotein complex"/>
    <property type="evidence" value="ECO:0007669"/>
    <property type="project" value="UniProtKB-KW"/>
</dbReference>
<dbReference type="Proteomes" id="UP000675900">
    <property type="component" value="Unassembled WGS sequence"/>
</dbReference>
<reference evidence="4" key="1">
    <citation type="submission" date="2025-08" db="UniProtKB">
        <authorList>
            <consortium name="Ensembl"/>
        </authorList>
    </citation>
    <scope>IDENTIFICATION</scope>
</reference>
<accession>A0A8C9K2H7</accession>
<dbReference type="GO" id="GO:0003735">
    <property type="term" value="F:structural constituent of ribosome"/>
    <property type="evidence" value="ECO:0007669"/>
    <property type="project" value="InterPro"/>
</dbReference>
<dbReference type="InterPro" id="IPR001931">
    <property type="entry name" value="Ribosomal_eS21"/>
</dbReference>
<organism evidence="4 5">
    <name type="scientific">Panthera tigris altaica</name>
    <name type="common">Siberian tiger</name>
    <dbReference type="NCBI Taxonomy" id="74533"/>
    <lineage>
        <taxon>Eukaryota</taxon>
        <taxon>Metazoa</taxon>
        <taxon>Chordata</taxon>
        <taxon>Craniata</taxon>
        <taxon>Vertebrata</taxon>
        <taxon>Euteleostomi</taxon>
        <taxon>Mammalia</taxon>
        <taxon>Eutheria</taxon>
        <taxon>Laurasiatheria</taxon>
        <taxon>Carnivora</taxon>
        <taxon>Feliformia</taxon>
        <taxon>Felidae</taxon>
        <taxon>Pantherinae</taxon>
        <taxon>Panthera</taxon>
    </lineage>
</organism>
<dbReference type="InterPro" id="IPR038579">
    <property type="entry name" value="Ribosomal_eS21_sf"/>
</dbReference>
<dbReference type="GeneTree" id="ENSGT01150000287493"/>